<dbReference type="EMBL" id="NWVD01000017">
    <property type="protein sequence ID" value="PCG07541.1"/>
    <property type="molecule type" value="Genomic_DNA"/>
</dbReference>
<proteinExistence type="predicted"/>
<organism evidence="1 2">
    <name type="scientific">Sphingomonas ginsenosidimutans</name>
    <dbReference type="NCBI Taxonomy" id="862134"/>
    <lineage>
        <taxon>Bacteria</taxon>
        <taxon>Pseudomonadati</taxon>
        <taxon>Pseudomonadota</taxon>
        <taxon>Alphaproteobacteria</taxon>
        <taxon>Sphingomonadales</taxon>
        <taxon>Sphingomonadaceae</taxon>
        <taxon>Sphingomonas</taxon>
    </lineage>
</organism>
<name>A0A2A4HU53_9SPHN</name>
<comment type="caution">
    <text evidence="1">The sequence shown here is derived from an EMBL/GenBank/DDBJ whole genome shotgun (WGS) entry which is preliminary data.</text>
</comment>
<reference evidence="1 2" key="1">
    <citation type="submission" date="2017-09" db="EMBL/GenBank/DDBJ databases">
        <title>Sphingomonas ginsenosidimutans KACC 14949, whole genome shotgun sequence.</title>
        <authorList>
            <person name="Feng G."/>
            <person name="Zhu H."/>
        </authorList>
    </citation>
    <scope>NUCLEOTIDE SEQUENCE [LARGE SCALE GENOMIC DNA]</scope>
    <source>
        <strain evidence="1 2">KACC 14949</strain>
    </source>
</reference>
<dbReference type="AlphaFoldDB" id="A0A2A4HU53"/>
<evidence type="ECO:0000313" key="1">
    <source>
        <dbReference type="EMBL" id="PCG07541.1"/>
    </source>
</evidence>
<protein>
    <submittedName>
        <fullName evidence="1">Uncharacterized protein</fullName>
    </submittedName>
</protein>
<gene>
    <name evidence="1" type="ORF">COA17_17705</name>
</gene>
<keyword evidence="2" id="KW-1185">Reference proteome</keyword>
<evidence type="ECO:0000313" key="2">
    <source>
        <dbReference type="Proteomes" id="UP000218784"/>
    </source>
</evidence>
<sequence length="273" mass="29255">MSLTGAEPMLGGVGDRDAAAAHLRELAATVGLERALGAWLERAKPPTLGQLVAADELAVGSFFTHFGDFYSRGVPAMHKAKMERRQPPPQALIHTKLDALRPGLKLEVRFSHEYFTANSAWTELGRRAQLLVIGAVTAIDANVVAALPWAIATPFVSWADGGRSLVGASWHNRLELHPSQIDAFQEIRLVPRATTQAALMPLRGVPEAHVKMAFAELIGEGEVPKDWGGEQSDLFTSALKVDGEPYAAACLQRAGEVQADDLGGAGQERRPSG</sequence>
<accession>A0A2A4HU53</accession>
<dbReference type="Proteomes" id="UP000218784">
    <property type="component" value="Unassembled WGS sequence"/>
</dbReference>